<feature type="transmembrane region" description="Helical" evidence="7">
    <location>
        <begin position="95"/>
        <end position="116"/>
    </location>
</feature>
<organism evidence="9 10">
    <name type="scientific">Candidatus Magasanikbacteria bacterium RIFCSPHIGHO2_02_FULL_41_13</name>
    <dbReference type="NCBI Taxonomy" id="1798676"/>
    <lineage>
        <taxon>Bacteria</taxon>
        <taxon>Candidatus Magasanikiibacteriota</taxon>
    </lineage>
</organism>
<evidence type="ECO:0000259" key="8">
    <source>
        <dbReference type="Pfam" id="PF02096"/>
    </source>
</evidence>
<feature type="transmembrane region" description="Helical" evidence="7">
    <location>
        <begin position="182"/>
        <end position="199"/>
    </location>
</feature>
<evidence type="ECO:0000313" key="9">
    <source>
        <dbReference type="EMBL" id="OGH66255.1"/>
    </source>
</evidence>
<dbReference type="InterPro" id="IPR001708">
    <property type="entry name" value="YidC/ALB3/OXA1/COX18"/>
</dbReference>
<evidence type="ECO:0000256" key="4">
    <source>
        <dbReference type="ARBA" id="ARBA00023136"/>
    </source>
</evidence>
<dbReference type="PANTHER" id="PTHR12428:SF65">
    <property type="entry name" value="CYTOCHROME C OXIDASE ASSEMBLY PROTEIN COX18, MITOCHONDRIAL"/>
    <property type="match status" value="1"/>
</dbReference>
<evidence type="ECO:0000256" key="6">
    <source>
        <dbReference type="SAM" id="Coils"/>
    </source>
</evidence>
<dbReference type="GO" id="GO:0051205">
    <property type="term" value="P:protein insertion into membrane"/>
    <property type="evidence" value="ECO:0007669"/>
    <property type="project" value="TreeGrafter"/>
</dbReference>
<evidence type="ECO:0000256" key="2">
    <source>
        <dbReference type="ARBA" id="ARBA00022692"/>
    </source>
</evidence>
<evidence type="ECO:0000256" key="5">
    <source>
        <dbReference type="RuleBase" id="RU003945"/>
    </source>
</evidence>
<comment type="subcellular location">
    <subcellularLocation>
        <location evidence="1 5">Membrane</location>
        <topology evidence="1 5">Multi-pass membrane protein</topology>
    </subcellularLocation>
</comment>
<dbReference type="InterPro" id="IPR028055">
    <property type="entry name" value="YidC/Oxa/ALB_C"/>
</dbReference>
<evidence type="ECO:0000256" key="7">
    <source>
        <dbReference type="SAM" id="Phobius"/>
    </source>
</evidence>
<dbReference type="AlphaFoldDB" id="A0A1F6M3U8"/>
<feature type="transmembrane region" description="Helical" evidence="7">
    <location>
        <begin position="205"/>
        <end position="225"/>
    </location>
</feature>
<dbReference type="Pfam" id="PF02096">
    <property type="entry name" value="60KD_IMP"/>
    <property type="match status" value="1"/>
</dbReference>
<keyword evidence="6" id="KW-0175">Coiled coil</keyword>
<gene>
    <name evidence="9" type="ORF">A3B90_02250</name>
</gene>
<feature type="transmembrane region" description="Helical" evidence="7">
    <location>
        <begin position="30"/>
        <end position="51"/>
    </location>
</feature>
<dbReference type="EMBL" id="MFPX01000022">
    <property type="protein sequence ID" value="OGH66255.1"/>
    <property type="molecule type" value="Genomic_DNA"/>
</dbReference>
<evidence type="ECO:0000256" key="1">
    <source>
        <dbReference type="ARBA" id="ARBA00004141"/>
    </source>
</evidence>
<dbReference type="Proteomes" id="UP000178742">
    <property type="component" value="Unassembled WGS sequence"/>
</dbReference>
<accession>A0A1F6M3U8</accession>
<proteinExistence type="inferred from homology"/>
<comment type="caution">
    <text evidence="9">The sequence shown here is derived from an EMBL/GenBank/DDBJ whole genome shotgun (WGS) entry which is preliminary data.</text>
</comment>
<dbReference type="GO" id="GO:0032977">
    <property type="term" value="F:membrane insertase activity"/>
    <property type="evidence" value="ECO:0007669"/>
    <property type="project" value="InterPro"/>
</dbReference>
<feature type="domain" description="Membrane insertase YidC/Oxa/ALB C-terminal" evidence="8">
    <location>
        <begin position="31"/>
        <end position="219"/>
    </location>
</feature>
<dbReference type="GO" id="GO:0005886">
    <property type="term" value="C:plasma membrane"/>
    <property type="evidence" value="ECO:0007669"/>
    <property type="project" value="TreeGrafter"/>
</dbReference>
<keyword evidence="4 7" id="KW-0472">Membrane</keyword>
<dbReference type="PANTHER" id="PTHR12428">
    <property type="entry name" value="OXA1"/>
    <property type="match status" value="1"/>
</dbReference>
<feature type="coiled-coil region" evidence="6">
    <location>
        <begin position="52"/>
        <end position="79"/>
    </location>
</feature>
<keyword evidence="2 5" id="KW-0812">Transmembrane</keyword>
<evidence type="ECO:0000256" key="3">
    <source>
        <dbReference type="ARBA" id="ARBA00022989"/>
    </source>
</evidence>
<sequence length="234" mass="27579">MFGTFWYTFLYQPVFNLLIYLYNTQSAENLGWAIVILTVLLRVVLLPFTLVTEKANAQNLELENEVRNAEKEFKNDTVLRNQEIRRILRRRKIRPWAKTIVLGVQLLMLVLLYQVFIQGITGLQVIHTLYPGVDFPGKINTDFYGFNLAERHTLVWPVLVALFLFGEIYFELKGKRVRQADMFYLIIFPIASLLILWWLPMVKSLFILTSIFFSIIIHQISRVFMRPKKVEGHH</sequence>
<name>A0A1F6M3U8_9BACT</name>
<comment type="similarity">
    <text evidence="5">Belongs to the OXA1/ALB3/YidC family.</text>
</comment>
<feature type="transmembrane region" description="Helical" evidence="7">
    <location>
        <begin position="154"/>
        <end position="170"/>
    </location>
</feature>
<keyword evidence="3 7" id="KW-1133">Transmembrane helix</keyword>
<reference evidence="9 10" key="1">
    <citation type="journal article" date="2016" name="Nat. Commun.">
        <title>Thousands of microbial genomes shed light on interconnected biogeochemical processes in an aquifer system.</title>
        <authorList>
            <person name="Anantharaman K."/>
            <person name="Brown C.T."/>
            <person name="Hug L.A."/>
            <person name="Sharon I."/>
            <person name="Castelle C.J."/>
            <person name="Probst A.J."/>
            <person name="Thomas B.C."/>
            <person name="Singh A."/>
            <person name="Wilkins M.J."/>
            <person name="Karaoz U."/>
            <person name="Brodie E.L."/>
            <person name="Williams K.H."/>
            <person name="Hubbard S.S."/>
            <person name="Banfield J.F."/>
        </authorList>
    </citation>
    <scope>NUCLEOTIDE SEQUENCE [LARGE SCALE GENOMIC DNA]</scope>
</reference>
<dbReference type="STRING" id="1798676.A3B90_02250"/>
<evidence type="ECO:0000313" key="10">
    <source>
        <dbReference type="Proteomes" id="UP000178742"/>
    </source>
</evidence>
<protein>
    <recommendedName>
        <fullName evidence="8">Membrane insertase YidC/Oxa/ALB C-terminal domain-containing protein</fullName>
    </recommendedName>
</protein>